<evidence type="ECO:0000313" key="1">
    <source>
        <dbReference type="EMBL" id="MFB9629284.1"/>
    </source>
</evidence>
<name>A0ABV5SCK5_9ACTN</name>
<gene>
    <name evidence="1" type="ORF">ACFFSA_39945</name>
</gene>
<proteinExistence type="predicted"/>
<organism evidence="1 2">
    <name type="scientific">Nonomuraea helvata</name>
    <dbReference type="NCBI Taxonomy" id="37484"/>
    <lineage>
        <taxon>Bacteria</taxon>
        <taxon>Bacillati</taxon>
        <taxon>Actinomycetota</taxon>
        <taxon>Actinomycetes</taxon>
        <taxon>Streptosporangiales</taxon>
        <taxon>Streptosporangiaceae</taxon>
        <taxon>Nonomuraea</taxon>
    </lineage>
</organism>
<sequence length="138" mass="15321">MALLVGGCAWFRGTLQVDPVVLNEVRGIGAVRGETTVQSDVNRRAEITYFFVIDVGSGSARDSLDKAVKTLQSKKWSIMSENRPIRVLMKSDKWVGVHLTIAPFDKMYLKEAPELSRVIDDQTASTDGLVIIDVYEFA</sequence>
<keyword evidence="2" id="KW-1185">Reference proteome</keyword>
<dbReference type="EMBL" id="JBHMBW010000054">
    <property type="protein sequence ID" value="MFB9629284.1"/>
    <property type="molecule type" value="Genomic_DNA"/>
</dbReference>
<comment type="caution">
    <text evidence="1">The sequence shown here is derived from an EMBL/GenBank/DDBJ whole genome shotgun (WGS) entry which is preliminary data.</text>
</comment>
<protein>
    <submittedName>
        <fullName evidence="1">Uncharacterized protein</fullName>
    </submittedName>
</protein>
<dbReference type="RefSeq" id="WP_344985805.1">
    <property type="nucleotide sequence ID" value="NZ_BAAAXV010000001.1"/>
</dbReference>
<evidence type="ECO:0000313" key="2">
    <source>
        <dbReference type="Proteomes" id="UP001589532"/>
    </source>
</evidence>
<dbReference type="Proteomes" id="UP001589532">
    <property type="component" value="Unassembled WGS sequence"/>
</dbReference>
<accession>A0ABV5SCK5</accession>
<reference evidence="1 2" key="1">
    <citation type="submission" date="2024-09" db="EMBL/GenBank/DDBJ databases">
        <authorList>
            <person name="Sun Q."/>
            <person name="Mori K."/>
        </authorList>
    </citation>
    <scope>NUCLEOTIDE SEQUENCE [LARGE SCALE GENOMIC DNA]</scope>
    <source>
        <strain evidence="1 2">JCM 3143</strain>
    </source>
</reference>